<proteinExistence type="predicted"/>
<keyword evidence="8" id="KW-0175">Coiled coil</keyword>
<evidence type="ECO:0000256" key="8">
    <source>
        <dbReference type="SAM" id="Coils"/>
    </source>
</evidence>
<dbReference type="EC" id="2.7.13.3" evidence="2"/>
<dbReference type="PRINTS" id="PR00344">
    <property type="entry name" value="BCTRLSENSOR"/>
</dbReference>
<keyword evidence="4" id="KW-0808">Transferase</keyword>
<dbReference type="InterPro" id="IPR036890">
    <property type="entry name" value="HATPase_C_sf"/>
</dbReference>
<dbReference type="Gene3D" id="1.10.287.130">
    <property type="match status" value="1"/>
</dbReference>
<keyword evidence="6" id="KW-0902">Two-component regulatory system</keyword>
<dbReference type="SUPFAM" id="SSF55874">
    <property type="entry name" value="ATPase domain of HSP90 chaperone/DNA topoisomerase II/histidine kinase"/>
    <property type="match status" value="1"/>
</dbReference>
<name>A0ABT7BS46_9CYAN</name>
<evidence type="ECO:0000256" key="2">
    <source>
        <dbReference type="ARBA" id="ARBA00012438"/>
    </source>
</evidence>
<keyword evidence="12" id="KW-1185">Reference proteome</keyword>
<sequence length="650" mass="74028">MLTRDKNIAVDKEILSQPKSKILVVDDVPENLRLLKTLLKSEGYDVRFAPSGQFALASLSRFMPDLILLDIMMPEMDGYTVCEYLKSNPTTEHIPIIFLSALAEGRDKAKGFELGAVDYITKPFESTEVLSRVAIHLKLTHLSQQLQQQNKALVAQNYQLEQAERETRLLLQVTQCLTEEASWQEALAKVLVLICDRILWDYAEAWVPTEDNTMLRCLMPASSPHSQFQDFCQASQSIYFQEGQGLPGRIWSSKQPEWIDDCSEQDEGFYIRQKQAQSSGIKAAFGLPIMVENLVMVVIVFYHTEATQCQTHLVALVKAISIQLGLLIERKQREAQIRKQAKNLERALYQLQETQTQLIQSEKMSSLGQLVAGVSHEINNPVSFIAGNIDYLENYIQDLTQIFYLYQQHYPYPPENIRQTMVNVELDFVLTDLPNVLLSMRSGTDRIVKIVSSLRHFAHLDEAQYKSVDLHEEIESVLTLLSNRLKLRSPQPKNTDLPPQIEIERDYSTLPKIECFPGELNQAFMQITINAIDALQERYEQDLLQGTSRPYNLTIGTRLQEEDGRIKVEISDNGIGIPDEVQSRIFDPFFTTKPVGKGTGMGMAISYQIIVDKHKGTLQYICDSHKTTSIVTLPQHQLTEHTNSHYSINM</sequence>
<feature type="domain" description="Response regulatory" evidence="10">
    <location>
        <begin position="21"/>
        <end position="137"/>
    </location>
</feature>
<comment type="catalytic activity">
    <reaction evidence="1">
        <text>ATP + protein L-histidine = ADP + protein N-phospho-L-histidine.</text>
        <dbReference type="EC" id="2.7.13.3"/>
    </reaction>
</comment>
<evidence type="ECO:0000256" key="4">
    <source>
        <dbReference type="ARBA" id="ARBA00022679"/>
    </source>
</evidence>
<evidence type="ECO:0000256" key="5">
    <source>
        <dbReference type="ARBA" id="ARBA00022777"/>
    </source>
</evidence>
<dbReference type="SMART" id="SM00448">
    <property type="entry name" value="REC"/>
    <property type="match status" value="1"/>
</dbReference>
<evidence type="ECO:0000256" key="7">
    <source>
        <dbReference type="PROSITE-ProRule" id="PRU00169"/>
    </source>
</evidence>
<evidence type="ECO:0000259" key="9">
    <source>
        <dbReference type="PROSITE" id="PS50109"/>
    </source>
</evidence>
<comment type="caution">
    <text evidence="11">The sequence shown here is derived from an EMBL/GenBank/DDBJ whole genome shotgun (WGS) entry which is preliminary data.</text>
</comment>
<dbReference type="SMART" id="SM00387">
    <property type="entry name" value="HATPase_c"/>
    <property type="match status" value="1"/>
</dbReference>
<dbReference type="SUPFAM" id="SSF55781">
    <property type="entry name" value="GAF domain-like"/>
    <property type="match status" value="1"/>
</dbReference>
<dbReference type="Gene3D" id="3.40.50.2300">
    <property type="match status" value="1"/>
</dbReference>
<dbReference type="PROSITE" id="PS50110">
    <property type="entry name" value="RESPONSE_REGULATORY"/>
    <property type="match status" value="1"/>
</dbReference>
<keyword evidence="3 7" id="KW-0597">Phosphoprotein</keyword>
<dbReference type="InterPro" id="IPR001789">
    <property type="entry name" value="Sig_transdc_resp-reg_receiver"/>
</dbReference>
<dbReference type="InterPro" id="IPR011006">
    <property type="entry name" value="CheY-like_superfamily"/>
</dbReference>
<dbReference type="Gene3D" id="3.30.565.10">
    <property type="entry name" value="Histidine kinase-like ATPase, C-terminal domain"/>
    <property type="match status" value="1"/>
</dbReference>
<dbReference type="SUPFAM" id="SSF52172">
    <property type="entry name" value="CheY-like"/>
    <property type="match status" value="1"/>
</dbReference>
<dbReference type="SUPFAM" id="SSF47384">
    <property type="entry name" value="Homodimeric domain of signal transducing histidine kinase"/>
    <property type="match status" value="1"/>
</dbReference>
<dbReference type="RefSeq" id="WP_283756659.1">
    <property type="nucleotide sequence ID" value="NZ_JAQOSQ010000001.1"/>
</dbReference>
<organism evidence="11 12">
    <name type="scientific">Roseofilum casamattae BLCC-M143</name>
    <dbReference type="NCBI Taxonomy" id="3022442"/>
    <lineage>
        <taxon>Bacteria</taxon>
        <taxon>Bacillati</taxon>
        <taxon>Cyanobacteriota</taxon>
        <taxon>Cyanophyceae</taxon>
        <taxon>Desertifilales</taxon>
        <taxon>Desertifilaceae</taxon>
        <taxon>Roseofilum</taxon>
        <taxon>Roseofilum casamattae</taxon>
    </lineage>
</organism>
<evidence type="ECO:0000313" key="11">
    <source>
        <dbReference type="EMBL" id="MDJ1182010.1"/>
    </source>
</evidence>
<protein>
    <recommendedName>
        <fullName evidence="2">histidine kinase</fullName>
        <ecNumber evidence="2">2.7.13.3</ecNumber>
    </recommendedName>
</protein>
<dbReference type="PANTHER" id="PTHR43065:SF48">
    <property type="entry name" value="HISTIDINE KINASE"/>
    <property type="match status" value="1"/>
</dbReference>
<evidence type="ECO:0000259" key="10">
    <source>
        <dbReference type="PROSITE" id="PS50110"/>
    </source>
</evidence>
<dbReference type="InterPro" id="IPR005467">
    <property type="entry name" value="His_kinase_dom"/>
</dbReference>
<dbReference type="CDD" id="cd19920">
    <property type="entry name" value="REC_PA4781-like"/>
    <property type="match status" value="1"/>
</dbReference>
<dbReference type="Gene3D" id="3.30.450.40">
    <property type="match status" value="1"/>
</dbReference>
<evidence type="ECO:0000256" key="3">
    <source>
        <dbReference type="ARBA" id="ARBA00022553"/>
    </source>
</evidence>
<accession>A0ABT7BS46</accession>
<evidence type="ECO:0000313" key="12">
    <source>
        <dbReference type="Proteomes" id="UP001232992"/>
    </source>
</evidence>
<dbReference type="Pfam" id="PF00072">
    <property type="entry name" value="Response_reg"/>
    <property type="match status" value="1"/>
</dbReference>
<reference evidence="11 12" key="1">
    <citation type="submission" date="2023-01" db="EMBL/GenBank/DDBJ databases">
        <title>Novel diversity within Roseofilum (Cyanobacteria; Desertifilaceae) from marine benthic mats with descriptions of four novel species.</title>
        <authorList>
            <person name="Wang Y."/>
            <person name="Berthold D.E."/>
            <person name="Hu J."/>
            <person name="Lefler F.W."/>
            <person name="Laughinghouse H.D. IV."/>
        </authorList>
    </citation>
    <scope>NUCLEOTIDE SEQUENCE [LARGE SCALE GENOMIC DNA]</scope>
    <source>
        <strain evidence="11 12">BLCC-M143</strain>
    </source>
</reference>
<dbReference type="Pfam" id="PF13185">
    <property type="entry name" value="GAF_2"/>
    <property type="match status" value="1"/>
</dbReference>
<dbReference type="EMBL" id="JAQOSQ010000001">
    <property type="protein sequence ID" value="MDJ1182010.1"/>
    <property type="molecule type" value="Genomic_DNA"/>
</dbReference>
<dbReference type="InterPro" id="IPR004358">
    <property type="entry name" value="Sig_transdc_His_kin-like_C"/>
</dbReference>
<keyword evidence="5" id="KW-0418">Kinase</keyword>
<evidence type="ECO:0000256" key="6">
    <source>
        <dbReference type="ARBA" id="ARBA00023012"/>
    </source>
</evidence>
<dbReference type="InterPro" id="IPR029016">
    <property type="entry name" value="GAF-like_dom_sf"/>
</dbReference>
<dbReference type="InterPro" id="IPR036097">
    <property type="entry name" value="HisK_dim/P_sf"/>
</dbReference>
<feature type="coiled-coil region" evidence="8">
    <location>
        <begin position="327"/>
        <end position="357"/>
    </location>
</feature>
<gene>
    <name evidence="11" type="ORF">PMH09_02270</name>
</gene>
<dbReference type="PROSITE" id="PS50109">
    <property type="entry name" value="HIS_KIN"/>
    <property type="match status" value="1"/>
</dbReference>
<dbReference type="Proteomes" id="UP001232992">
    <property type="component" value="Unassembled WGS sequence"/>
</dbReference>
<dbReference type="Pfam" id="PF02518">
    <property type="entry name" value="HATPase_c"/>
    <property type="match status" value="1"/>
</dbReference>
<dbReference type="InterPro" id="IPR003594">
    <property type="entry name" value="HATPase_dom"/>
</dbReference>
<dbReference type="CDD" id="cd00082">
    <property type="entry name" value="HisKA"/>
    <property type="match status" value="1"/>
</dbReference>
<dbReference type="PANTHER" id="PTHR43065">
    <property type="entry name" value="SENSOR HISTIDINE KINASE"/>
    <property type="match status" value="1"/>
</dbReference>
<evidence type="ECO:0000256" key="1">
    <source>
        <dbReference type="ARBA" id="ARBA00000085"/>
    </source>
</evidence>
<dbReference type="InterPro" id="IPR003018">
    <property type="entry name" value="GAF"/>
</dbReference>
<feature type="modified residue" description="4-aspartylphosphate" evidence="7">
    <location>
        <position position="70"/>
    </location>
</feature>
<dbReference type="InterPro" id="IPR003661">
    <property type="entry name" value="HisK_dim/P_dom"/>
</dbReference>
<feature type="domain" description="Histidine kinase" evidence="9">
    <location>
        <begin position="373"/>
        <end position="637"/>
    </location>
</feature>